<dbReference type="InterPro" id="IPR043502">
    <property type="entry name" value="DNA/RNA_pol_sf"/>
</dbReference>
<keyword evidence="4" id="KW-1185">Reference proteome</keyword>
<dbReference type="SUPFAM" id="SSF56672">
    <property type="entry name" value="DNA/RNA polymerases"/>
    <property type="match status" value="1"/>
</dbReference>
<dbReference type="InterPro" id="IPR000477">
    <property type="entry name" value="RT_dom"/>
</dbReference>
<protein>
    <recommendedName>
        <fullName evidence="2">Reverse transcriptase domain-containing protein</fullName>
    </recommendedName>
</protein>
<feature type="domain" description="Reverse transcriptase" evidence="2">
    <location>
        <begin position="258"/>
        <end position="382"/>
    </location>
</feature>
<evidence type="ECO:0000256" key="1">
    <source>
        <dbReference type="SAM" id="Phobius"/>
    </source>
</evidence>
<evidence type="ECO:0000259" key="2">
    <source>
        <dbReference type="Pfam" id="PF00078"/>
    </source>
</evidence>
<proteinExistence type="predicted"/>
<keyword evidence="1" id="KW-0812">Transmembrane</keyword>
<dbReference type="Proteomes" id="UP000507470">
    <property type="component" value="Unassembled WGS sequence"/>
</dbReference>
<evidence type="ECO:0000313" key="3">
    <source>
        <dbReference type="EMBL" id="CAC5384437.1"/>
    </source>
</evidence>
<gene>
    <name evidence="3" type="ORF">MCOR_20074</name>
</gene>
<name>A0A6J8BQ89_MYTCO</name>
<sequence>MTRKDSYKLKAELSKPSRRRKVVLHLTLSLQLLFPDLLLILQICLFNSTTSRPFGATVAERRLPMTCVMNATNLDTGRQTVPIEAASNLHHGTTQQHKIKDKYLNLVDEYLLHGHMNILFEHVKYFDKVDFSKFAKGVKSSLSKNVAFWEHIGASKFIINTIKSGYMIPFVSLPPPMKFRNNKSTIDNIDFVNEAVLELSKNGCVHEVPFKPFEVNPLSVAIQKSGKKRLILDLSELNLYVLKNKIKFEDWKVAQQFFKKDIYLMKFDLKSGYFHLDICKEQHTYLGFSWNGKFYCFSILAFGFSSAPYIFTKCLRPTVKYWRANDVDIVLYLDDGLGLSEGYLECQNISEFVKSSLELAGFLINEQKSIFDPVQCLEWLGLIWDSKSFSLAVSERRLNDAKESLDNILNKFPIISARQLAQFSGRIISMSPVMGNVTSLMTRHLYFAIENRKSWDGNLNIAYTECVLAELRFWSDSLTNLNQKNFVNETLPNIVVYSDASNVAASAFTVMLNKKVFHSTWSEYEKNMSSTWRELRAIQ</sequence>
<dbReference type="PANTHER" id="PTHR33050:SF7">
    <property type="entry name" value="RIBONUCLEASE H"/>
    <property type="match status" value="1"/>
</dbReference>
<dbReference type="InterPro" id="IPR052055">
    <property type="entry name" value="Hepadnavirus_pol/RT"/>
</dbReference>
<organism evidence="3 4">
    <name type="scientific">Mytilus coruscus</name>
    <name type="common">Sea mussel</name>
    <dbReference type="NCBI Taxonomy" id="42192"/>
    <lineage>
        <taxon>Eukaryota</taxon>
        <taxon>Metazoa</taxon>
        <taxon>Spiralia</taxon>
        <taxon>Lophotrochozoa</taxon>
        <taxon>Mollusca</taxon>
        <taxon>Bivalvia</taxon>
        <taxon>Autobranchia</taxon>
        <taxon>Pteriomorphia</taxon>
        <taxon>Mytilida</taxon>
        <taxon>Mytiloidea</taxon>
        <taxon>Mytilidae</taxon>
        <taxon>Mytilinae</taxon>
        <taxon>Mytilus</taxon>
    </lineage>
</organism>
<evidence type="ECO:0000313" key="4">
    <source>
        <dbReference type="Proteomes" id="UP000507470"/>
    </source>
</evidence>
<dbReference type="Gene3D" id="3.10.10.10">
    <property type="entry name" value="HIV Type 1 Reverse Transcriptase, subunit A, domain 1"/>
    <property type="match status" value="1"/>
</dbReference>
<dbReference type="Pfam" id="PF00078">
    <property type="entry name" value="RVT_1"/>
    <property type="match status" value="1"/>
</dbReference>
<accession>A0A6J8BQ89</accession>
<dbReference type="InterPro" id="IPR043128">
    <property type="entry name" value="Rev_trsase/Diguanyl_cyclase"/>
</dbReference>
<dbReference type="PANTHER" id="PTHR33050">
    <property type="entry name" value="REVERSE TRANSCRIPTASE DOMAIN-CONTAINING PROTEIN"/>
    <property type="match status" value="1"/>
</dbReference>
<dbReference type="EMBL" id="CACVKT020003576">
    <property type="protein sequence ID" value="CAC5384437.1"/>
    <property type="molecule type" value="Genomic_DNA"/>
</dbReference>
<keyword evidence="1" id="KW-1133">Transmembrane helix</keyword>
<keyword evidence="1" id="KW-0472">Membrane</keyword>
<dbReference type="CDD" id="cd03714">
    <property type="entry name" value="RT_DIRS1"/>
    <property type="match status" value="1"/>
</dbReference>
<reference evidence="3 4" key="1">
    <citation type="submission" date="2020-06" db="EMBL/GenBank/DDBJ databases">
        <authorList>
            <person name="Li R."/>
            <person name="Bekaert M."/>
        </authorList>
    </citation>
    <scope>NUCLEOTIDE SEQUENCE [LARGE SCALE GENOMIC DNA]</scope>
    <source>
        <strain evidence="4">wild</strain>
    </source>
</reference>
<dbReference type="Gene3D" id="3.30.70.270">
    <property type="match status" value="1"/>
</dbReference>
<dbReference type="OrthoDB" id="6153629at2759"/>
<dbReference type="AlphaFoldDB" id="A0A6J8BQ89"/>
<feature type="transmembrane region" description="Helical" evidence="1">
    <location>
        <begin position="21"/>
        <end position="43"/>
    </location>
</feature>